<dbReference type="CDD" id="cd00882">
    <property type="entry name" value="Ras_like_GTPase"/>
    <property type="match status" value="1"/>
</dbReference>
<dbReference type="PANTHER" id="PTHR43681:SF1">
    <property type="entry name" value="SARCALUMENIN"/>
    <property type="match status" value="1"/>
</dbReference>
<evidence type="ECO:0000313" key="3">
    <source>
        <dbReference type="Proteomes" id="UP001500751"/>
    </source>
</evidence>
<dbReference type="SUPFAM" id="SSF52540">
    <property type="entry name" value="P-loop containing nucleoside triphosphate hydrolases"/>
    <property type="match status" value="1"/>
</dbReference>
<proteinExistence type="predicted"/>
<dbReference type="PANTHER" id="PTHR43681">
    <property type="entry name" value="TRANSMEMBRANE GTPASE FZO"/>
    <property type="match status" value="1"/>
</dbReference>
<name>A0ABN2UJ51_9ACTN</name>
<dbReference type="InterPro" id="IPR027417">
    <property type="entry name" value="P-loop_NTPase"/>
</dbReference>
<gene>
    <name evidence="2" type="ORF">GCM10009839_44890</name>
</gene>
<organism evidence="2 3">
    <name type="scientific">Catenulispora yoronensis</name>
    <dbReference type="NCBI Taxonomy" id="450799"/>
    <lineage>
        <taxon>Bacteria</taxon>
        <taxon>Bacillati</taxon>
        <taxon>Actinomycetota</taxon>
        <taxon>Actinomycetes</taxon>
        <taxon>Catenulisporales</taxon>
        <taxon>Catenulisporaceae</taxon>
        <taxon>Catenulispora</taxon>
    </lineage>
</organism>
<dbReference type="Pfam" id="PF00350">
    <property type="entry name" value="Dynamin_N"/>
    <property type="match status" value="1"/>
</dbReference>
<evidence type="ECO:0000259" key="1">
    <source>
        <dbReference type="Pfam" id="PF00350"/>
    </source>
</evidence>
<accession>A0ABN2UJ51</accession>
<dbReference type="RefSeq" id="WP_344667594.1">
    <property type="nucleotide sequence ID" value="NZ_BAAAQN010000026.1"/>
</dbReference>
<reference evidence="2 3" key="1">
    <citation type="journal article" date="2019" name="Int. J. Syst. Evol. Microbiol.">
        <title>The Global Catalogue of Microorganisms (GCM) 10K type strain sequencing project: providing services to taxonomists for standard genome sequencing and annotation.</title>
        <authorList>
            <consortium name="The Broad Institute Genomics Platform"/>
            <consortium name="The Broad Institute Genome Sequencing Center for Infectious Disease"/>
            <person name="Wu L."/>
            <person name="Ma J."/>
        </authorList>
    </citation>
    <scope>NUCLEOTIDE SEQUENCE [LARGE SCALE GENOMIC DNA]</scope>
    <source>
        <strain evidence="2 3">JCM 16014</strain>
    </source>
</reference>
<dbReference type="InterPro" id="IPR051943">
    <property type="entry name" value="TRAFAC_Dynamin-like_GTPase"/>
</dbReference>
<dbReference type="Proteomes" id="UP001500751">
    <property type="component" value="Unassembled WGS sequence"/>
</dbReference>
<sequence>MAATRGGEGAGPGREAVRAELAECAATAAADPDLRSLAEVLRQAGDRLEQPMRVAVAGQIKRGKSTLINALIGRRIAVTGALELTLIVNEFCYGKNPVVTIHRRNTSATEQVCVERFAEFTTRDPDDPGRHADIRKVVYELPHELLLDFRLVDTPGLGSVHGVDSADTAAYLGISAMTDTAERSEVTRLLAASGRTARDLHQESADEVDRADAVVYAFSRGLHERDRLAVEEFAGPVAGTMSPLKAVGVLTKCDQQYWPPGPGLTGAADPMDYDPMATATTIADRYQAQTQVNRLFYAIVPVAGLVASGARSLSPEKFDWLADLARTADPRRLVHHLEDAGEFANAERLRGVSLSAAQRRVLIEELGAWGIHLGCRYLRAELGEAAVRDQLVAGSGVERLRGLIQGHFGHRAALIKLDKGVQQAWAEIARVRLARQQGGGPAEAGPALDIVADRLQRLRQRGHGFAELATLTAHYRGRLDFTDEQIDQLLQVTGEHGTTCAARVGLPEDAPAGAIRARADDLVKVWAALAADRTLAAREQQAVRTVLGCYQRIQARARRAELLLNTTDELALDDE</sequence>
<keyword evidence="3" id="KW-1185">Reference proteome</keyword>
<dbReference type="EMBL" id="BAAAQN010000026">
    <property type="protein sequence ID" value="GAA2038382.1"/>
    <property type="molecule type" value="Genomic_DNA"/>
</dbReference>
<evidence type="ECO:0000313" key="2">
    <source>
        <dbReference type="EMBL" id="GAA2038382.1"/>
    </source>
</evidence>
<dbReference type="Gene3D" id="3.40.50.300">
    <property type="entry name" value="P-loop containing nucleotide triphosphate hydrolases"/>
    <property type="match status" value="1"/>
</dbReference>
<protein>
    <submittedName>
        <fullName evidence="2">50S ribosome-binding GTPase</fullName>
    </submittedName>
</protein>
<comment type="caution">
    <text evidence="2">The sequence shown here is derived from an EMBL/GenBank/DDBJ whole genome shotgun (WGS) entry which is preliminary data.</text>
</comment>
<dbReference type="InterPro" id="IPR045063">
    <property type="entry name" value="Dynamin_N"/>
</dbReference>
<feature type="domain" description="Dynamin N-terminal" evidence="1">
    <location>
        <begin position="54"/>
        <end position="166"/>
    </location>
</feature>